<dbReference type="SUPFAM" id="SSF54928">
    <property type="entry name" value="RNA-binding domain, RBD"/>
    <property type="match status" value="1"/>
</dbReference>
<dbReference type="PANTHER" id="PTHR48027">
    <property type="entry name" value="HETEROGENEOUS NUCLEAR RIBONUCLEOPROTEIN 87F-RELATED"/>
    <property type="match status" value="1"/>
</dbReference>
<proteinExistence type="predicted"/>
<accession>A0AAD4CCQ8</accession>
<keyword evidence="1 2" id="KW-0694">RNA-binding</keyword>
<evidence type="ECO:0000313" key="5">
    <source>
        <dbReference type="EMBL" id="KAF9884064.1"/>
    </source>
</evidence>
<gene>
    <name evidence="5" type="ORF">FE257_002353</name>
</gene>
<dbReference type="InterPro" id="IPR012677">
    <property type="entry name" value="Nucleotide-bd_a/b_plait_sf"/>
</dbReference>
<comment type="caution">
    <text evidence="5">The sequence shown here is derived from an EMBL/GenBank/DDBJ whole genome shotgun (WGS) entry which is preliminary data.</text>
</comment>
<feature type="region of interest" description="Disordered" evidence="3">
    <location>
        <begin position="202"/>
        <end position="229"/>
    </location>
</feature>
<dbReference type="Gene3D" id="3.30.70.330">
    <property type="match status" value="1"/>
</dbReference>
<feature type="region of interest" description="Disordered" evidence="3">
    <location>
        <begin position="138"/>
        <end position="173"/>
    </location>
</feature>
<dbReference type="Pfam" id="PF00076">
    <property type="entry name" value="RRM_1"/>
    <property type="match status" value="1"/>
</dbReference>
<organism evidence="5 6">
    <name type="scientific">Aspergillus nanangensis</name>
    <dbReference type="NCBI Taxonomy" id="2582783"/>
    <lineage>
        <taxon>Eukaryota</taxon>
        <taxon>Fungi</taxon>
        <taxon>Dikarya</taxon>
        <taxon>Ascomycota</taxon>
        <taxon>Pezizomycotina</taxon>
        <taxon>Eurotiomycetes</taxon>
        <taxon>Eurotiomycetidae</taxon>
        <taxon>Eurotiales</taxon>
        <taxon>Aspergillaceae</taxon>
        <taxon>Aspergillus</taxon>
        <taxon>Aspergillus subgen. Circumdati</taxon>
    </lineage>
</organism>
<feature type="region of interest" description="Disordered" evidence="3">
    <location>
        <begin position="344"/>
        <end position="457"/>
    </location>
</feature>
<feature type="compositionally biased region" description="Polar residues" evidence="3">
    <location>
        <begin position="377"/>
        <end position="395"/>
    </location>
</feature>
<evidence type="ECO:0000313" key="6">
    <source>
        <dbReference type="Proteomes" id="UP001194746"/>
    </source>
</evidence>
<feature type="domain" description="RRM" evidence="4">
    <location>
        <begin position="503"/>
        <end position="581"/>
    </location>
</feature>
<evidence type="ECO:0000256" key="3">
    <source>
        <dbReference type="SAM" id="MobiDB-lite"/>
    </source>
</evidence>
<feature type="compositionally biased region" description="Polar residues" evidence="3">
    <location>
        <begin position="405"/>
        <end position="423"/>
    </location>
</feature>
<dbReference type="InterPro" id="IPR000504">
    <property type="entry name" value="RRM_dom"/>
</dbReference>
<feature type="compositionally biased region" description="Basic and acidic residues" evidence="3">
    <location>
        <begin position="163"/>
        <end position="173"/>
    </location>
</feature>
<keyword evidence="6" id="KW-1185">Reference proteome</keyword>
<protein>
    <recommendedName>
        <fullName evidence="4">RRM domain-containing protein</fullName>
    </recommendedName>
</protein>
<feature type="compositionally biased region" description="Basic and acidic residues" evidence="3">
    <location>
        <begin position="138"/>
        <end position="150"/>
    </location>
</feature>
<sequence length="821" mass="90072">MLELFQIRDLHRAPSTEPQNDAECLFDLSNHSLNTQTEPQTRRGIIQISRSDYDELATNHPRAQLTYTDDDDGELIMVGSSLELFQRLEDPIPLDSFSVPDFSGPVSTSYPMHIFDIRRSKSVTNLWKKYEYKPEELADQKTTETTETQRTENVPPANSAEGHSPDNQDAEDHTLSTGAEMTPLMAAFEAQMADIMRASEALDRANEESSTPRATEPQTRPNTDRHQGRNEAFTLAIQNLINGADRIRSGVMASLPELERQLQNAQRSLPEPVGSSVNLALTTLEDQARSLASAFHNATGARGQGTGPTLPSELPTGLRNIASDIGHVGQTLFNVFESEFGCASGNQAQAPSGDGPVPSPQRTEHSQVSSAVRADETIQQSGTQHAGPNPTSQTEHGIREPRNGGHQSSSSAPILDIPNSSPTIPRPSDGHSPLNQDVHESSPPQTLAHHLPSPHARNSCIPVIQTCPVPMHPRPRAEEPNIDTRRTWVPHQSNYSPPRSHSTTLFIGNVGFNVNEKMVFDVFASKGFLVDVHLPTFPETGTHAGFGYVFFHAVSEAKAALEVFQGFHIDGHAINLEYSDVPLVERSDMPYPFFEDEDQDSMRSSRSAPLSVADLCSTDSRHPIQRSSTVENSALLDSQRLDALYPSLLPGNAPSQPSSEYIADQERRFPPVSQLDAHFLAAQRAQASMGHTPVEVSGTSVRSRNIPGSFPQDAPDNLEARPWGFSVPHCGGRPTGPYFRPYNFDDRTPLAGGDVPRNPDARQKRIDECISILEDLGYGSAQEGGHQRITVYAEAADGGVIEAIEMIEEERKAYEQQRPTM</sequence>
<feature type="compositionally biased region" description="Polar residues" evidence="3">
    <location>
        <begin position="208"/>
        <end position="221"/>
    </location>
</feature>
<evidence type="ECO:0000256" key="1">
    <source>
        <dbReference type="ARBA" id="ARBA00022884"/>
    </source>
</evidence>
<dbReference type="GO" id="GO:0003723">
    <property type="term" value="F:RNA binding"/>
    <property type="evidence" value="ECO:0007669"/>
    <property type="project" value="UniProtKB-UniRule"/>
</dbReference>
<dbReference type="InterPro" id="IPR052462">
    <property type="entry name" value="SLIRP/GR-RBP-like"/>
</dbReference>
<evidence type="ECO:0000256" key="2">
    <source>
        <dbReference type="PROSITE-ProRule" id="PRU00176"/>
    </source>
</evidence>
<dbReference type="Proteomes" id="UP001194746">
    <property type="component" value="Unassembled WGS sequence"/>
</dbReference>
<evidence type="ECO:0000259" key="4">
    <source>
        <dbReference type="PROSITE" id="PS50102"/>
    </source>
</evidence>
<name>A0AAD4CCQ8_ASPNN</name>
<dbReference type="AlphaFoldDB" id="A0AAD4CCQ8"/>
<dbReference type="InterPro" id="IPR035979">
    <property type="entry name" value="RBD_domain_sf"/>
</dbReference>
<dbReference type="PROSITE" id="PS50102">
    <property type="entry name" value="RRM"/>
    <property type="match status" value="1"/>
</dbReference>
<dbReference type="EMBL" id="VCAU01000136">
    <property type="protein sequence ID" value="KAF9884064.1"/>
    <property type="molecule type" value="Genomic_DNA"/>
</dbReference>
<reference evidence="5" key="1">
    <citation type="journal article" date="2019" name="Beilstein J. Org. Chem.">
        <title>Nanangenines: drimane sesquiterpenoids as the dominant metabolite cohort of a novel Australian fungus, Aspergillus nanangensis.</title>
        <authorList>
            <person name="Lacey H.J."/>
            <person name="Gilchrist C.L.M."/>
            <person name="Crombie A."/>
            <person name="Kalaitzis J.A."/>
            <person name="Vuong D."/>
            <person name="Rutledge P.J."/>
            <person name="Turner P."/>
            <person name="Pitt J.I."/>
            <person name="Lacey E."/>
            <person name="Chooi Y.H."/>
            <person name="Piggott A.M."/>
        </authorList>
    </citation>
    <scope>NUCLEOTIDE SEQUENCE</scope>
    <source>
        <strain evidence="5">MST-FP2251</strain>
    </source>
</reference>
<reference evidence="5" key="2">
    <citation type="submission" date="2020-02" db="EMBL/GenBank/DDBJ databases">
        <authorList>
            <person name="Gilchrist C.L.M."/>
            <person name="Chooi Y.-H."/>
        </authorList>
    </citation>
    <scope>NUCLEOTIDE SEQUENCE</scope>
    <source>
        <strain evidence="5">MST-FP2251</strain>
    </source>
</reference>
<dbReference type="SMART" id="SM00360">
    <property type="entry name" value="RRM"/>
    <property type="match status" value="1"/>
</dbReference>